<name>A0A1F6NG16_9BACT</name>
<sequence>MLNEICFQKGDGVKTLTKAHFYAILSLELFKVPHAAGPTNFIPGGGKRMSGKTKKETHRDQLYLDTRRPRRILEGSFELAMDGMDEDETTLDTARPEGILSCLEREASRSQD</sequence>
<feature type="region of interest" description="Disordered" evidence="1">
    <location>
        <begin position="84"/>
        <end position="112"/>
    </location>
</feature>
<evidence type="ECO:0000256" key="1">
    <source>
        <dbReference type="SAM" id="MobiDB-lite"/>
    </source>
</evidence>
<feature type="compositionally biased region" description="Basic and acidic residues" evidence="1">
    <location>
        <begin position="103"/>
        <end position="112"/>
    </location>
</feature>
<feature type="region of interest" description="Disordered" evidence="1">
    <location>
        <begin position="40"/>
        <end position="60"/>
    </location>
</feature>
<protein>
    <submittedName>
        <fullName evidence="2">Uncharacterized protein</fullName>
    </submittedName>
</protein>
<gene>
    <name evidence="2" type="ORF">A2373_00900</name>
</gene>
<organism evidence="2 3">
    <name type="scientific">Candidatus Magasanikbacteria bacterium RIFOXYB1_FULL_40_15</name>
    <dbReference type="NCBI Taxonomy" id="1798697"/>
    <lineage>
        <taxon>Bacteria</taxon>
        <taxon>Candidatus Magasanikiibacteriota</taxon>
    </lineage>
</organism>
<dbReference type="STRING" id="1798697.A2373_00900"/>
<proteinExistence type="predicted"/>
<dbReference type="Proteomes" id="UP000176300">
    <property type="component" value="Unassembled WGS sequence"/>
</dbReference>
<evidence type="ECO:0000313" key="2">
    <source>
        <dbReference type="EMBL" id="OGH82779.1"/>
    </source>
</evidence>
<reference evidence="2 3" key="1">
    <citation type="journal article" date="2016" name="Nat. Commun.">
        <title>Thousands of microbial genomes shed light on interconnected biogeochemical processes in an aquifer system.</title>
        <authorList>
            <person name="Anantharaman K."/>
            <person name="Brown C.T."/>
            <person name="Hug L.A."/>
            <person name="Sharon I."/>
            <person name="Castelle C.J."/>
            <person name="Probst A.J."/>
            <person name="Thomas B.C."/>
            <person name="Singh A."/>
            <person name="Wilkins M.J."/>
            <person name="Karaoz U."/>
            <person name="Brodie E.L."/>
            <person name="Williams K.H."/>
            <person name="Hubbard S.S."/>
            <person name="Banfield J.F."/>
        </authorList>
    </citation>
    <scope>NUCLEOTIDE SEQUENCE [LARGE SCALE GENOMIC DNA]</scope>
</reference>
<accession>A0A1F6NG16</accession>
<comment type="caution">
    <text evidence="2">The sequence shown here is derived from an EMBL/GenBank/DDBJ whole genome shotgun (WGS) entry which is preliminary data.</text>
</comment>
<evidence type="ECO:0000313" key="3">
    <source>
        <dbReference type="Proteomes" id="UP000176300"/>
    </source>
</evidence>
<dbReference type="EMBL" id="MFQS01000028">
    <property type="protein sequence ID" value="OGH82779.1"/>
    <property type="molecule type" value="Genomic_DNA"/>
</dbReference>
<dbReference type="AlphaFoldDB" id="A0A1F6NG16"/>